<dbReference type="AlphaFoldDB" id="A0A9R0Z0E4"/>
<reference evidence="1 2" key="1">
    <citation type="submission" date="2017-09" db="EMBL/GenBank/DDBJ databases">
        <authorList>
            <consortium name="International Durum Wheat Genome Sequencing Consortium (IDWGSC)"/>
            <person name="Milanesi L."/>
        </authorList>
    </citation>
    <scope>NUCLEOTIDE SEQUENCE [LARGE SCALE GENOMIC DNA]</scope>
    <source>
        <strain evidence="2">cv. Svevo</strain>
    </source>
</reference>
<accession>A0A9R0Z0E4</accession>
<dbReference type="SUPFAM" id="SSF52047">
    <property type="entry name" value="RNI-like"/>
    <property type="match status" value="1"/>
</dbReference>
<dbReference type="Gene3D" id="3.80.10.10">
    <property type="entry name" value="Ribonuclease Inhibitor"/>
    <property type="match status" value="1"/>
</dbReference>
<organism evidence="1 2">
    <name type="scientific">Triticum turgidum subsp. durum</name>
    <name type="common">Durum wheat</name>
    <name type="synonym">Triticum durum</name>
    <dbReference type="NCBI Taxonomy" id="4567"/>
    <lineage>
        <taxon>Eukaryota</taxon>
        <taxon>Viridiplantae</taxon>
        <taxon>Streptophyta</taxon>
        <taxon>Embryophyta</taxon>
        <taxon>Tracheophyta</taxon>
        <taxon>Spermatophyta</taxon>
        <taxon>Magnoliopsida</taxon>
        <taxon>Liliopsida</taxon>
        <taxon>Poales</taxon>
        <taxon>Poaceae</taxon>
        <taxon>BOP clade</taxon>
        <taxon>Pooideae</taxon>
        <taxon>Triticodae</taxon>
        <taxon>Triticeae</taxon>
        <taxon>Triticinae</taxon>
        <taxon>Triticum</taxon>
    </lineage>
</organism>
<sequence>MKGIYCRSISESLVQMQYLSHLDVNASDEDEVLLLNVCMPSLQRLVLRGRLAEGALDESPLLQAVGGQNLYALSLYWSQLREDPLSSLSRLSNLTRLQFTRAYNGEKLSFLTGWFPKLKVLALRDLPNLNRLVIQEGAMASLEEVFLTNLSSMTEVPRGIEFLLPLQYLSFLEITNDFLTALYQCSVLEAQMWHYSLRD</sequence>
<evidence type="ECO:0000313" key="2">
    <source>
        <dbReference type="Proteomes" id="UP000324705"/>
    </source>
</evidence>
<proteinExistence type="predicted"/>
<evidence type="ECO:0000313" key="1">
    <source>
        <dbReference type="EMBL" id="VAI69032.1"/>
    </source>
</evidence>
<dbReference type="EMBL" id="LT934123">
    <property type="protein sequence ID" value="VAI69032.1"/>
    <property type="molecule type" value="Genomic_DNA"/>
</dbReference>
<protein>
    <submittedName>
        <fullName evidence="1">Uncharacterized protein</fullName>
    </submittedName>
</protein>
<dbReference type="InterPro" id="IPR032675">
    <property type="entry name" value="LRR_dom_sf"/>
</dbReference>
<dbReference type="Gramene" id="TRITD7Av1G010370.1">
    <property type="protein sequence ID" value="TRITD7Av1G010370.1"/>
    <property type="gene ID" value="TRITD7Av1G010370"/>
</dbReference>
<name>A0A9R0Z0E4_TRITD</name>
<gene>
    <name evidence="1" type="ORF">TRITD_7Av1G010370</name>
</gene>
<keyword evidence="2" id="KW-1185">Reference proteome</keyword>
<dbReference type="OMA" id="LEAQMWH"/>
<dbReference type="Proteomes" id="UP000324705">
    <property type="component" value="Chromosome 7A"/>
</dbReference>